<evidence type="ECO:0000256" key="1">
    <source>
        <dbReference type="SAM" id="MobiDB-lite"/>
    </source>
</evidence>
<evidence type="ECO:0000256" key="2">
    <source>
        <dbReference type="SAM" id="Phobius"/>
    </source>
</evidence>
<gene>
    <name evidence="3" type="ORF">LCGC14_1082580</name>
</gene>
<dbReference type="AlphaFoldDB" id="A0A0F9MJG9"/>
<feature type="transmembrane region" description="Helical" evidence="2">
    <location>
        <begin position="7"/>
        <end position="29"/>
    </location>
</feature>
<comment type="caution">
    <text evidence="3">The sequence shown here is derived from an EMBL/GenBank/DDBJ whole genome shotgun (WGS) entry which is preliminary data.</text>
</comment>
<reference evidence="3" key="1">
    <citation type="journal article" date="2015" name="Nature">
        <title>Complex archaea that bridge the gap between prokaryotes and eukaryotes.</title>
        <authorList>
            <person name="Spang A."/>
            <person name="Saw J.H."/>
            <person name="Jorgensen S.L."/>
            <person name="Zaremba-Niedzwiedzka K."/>
            <person name="Martijn J."/>
            <person name="Lind A.E."/>
            <person name="van Eijk R."/>
            <person name="Schleper C."/>
            <person name="Guy L."/>
            <person name="Ettema T.J."/>
        </authorList>
    </citation>
    <scope>NUCLEOTIDE SEQUENCE</scope>
</reference>
<proteinExistence type="predicted"/>
<accession>A0A0F9MJG9</accession>
<keyword evidence="2" id="KW-0472">Membrane</keyword>
<feature type="compositionally biased region" description="Basic residues" evidence="1">
    <location>
        <begin position="85"/>
        <end position="97"/>
    </location>
</feature>
<evidence type="ECO:0000313" key="3">
    <source>
        <dbReference type="EMBL" id="KKN05929.1"/>
    </source>
</evidence>
<sequence length="97" mass="11073">MEFIAGVIILTAVLLFSFFFFSIVAEMIVVFLSELLLIIILPFAALFDGTDVVKKIKAKRTKKVKEDPRDGPTVTRVSKADLRDKRVHRPTVLRRKQ</sequence>
<protein>
    <submittedName>
        <fullName evidence="3">Uncharacterized protein</fullName>
    </submittedName>
</protein>
<organism evidence="3">
    <name type="scientific">marine sediment metagenome</name>
    <dbReference type="NCBI Taxonomy" id="412755"/>
    <lineage>
        <taxon>unclassified sequences</taxon>
        <taxon>metagenomes</taxon>
        <taxon>ecological metagenomes</taxon>
    </lineage>
</organism>
<name>A0A0F9MJG9_9ZZZZ</name>
<keyword evidence="2" id="KW-1133">Transmembrane helix</keyword>
<feature type="region of interest" description="Disordered" evidence="1">
    <location>
        <begin position="64"/>
        <end position="97"/>
    </location>
</feature>
<dbReference type="EMBL" id="LAZR01004747">
    <property type="protein sequence ID" value="KKN05929.1"/>
    <property type="molecule type" value="Genomic_DNA"/>
</dbReference>
<feature type="transmembrane region" description="Helical" evidence="2">
    <location>
        <begin position="35"/>
        <end position="53"/>
    </location>
</feature>
<keyword evidence="2" id="KW-0812">Transmembrane</keyword>